<dbReference type="InterPro" id="IPR025736">
    <property type="entry name" value="PucR_C-HTH_dom"/>
</dbReference>
<reference evidence="3 4" key="1">
    <citation type="submission" date="2024-03" db="EMBL/GenBank/DDBJ databases">
        <title>Draft genome sequence of Pseudonocardia sp. DW16-2.</title>
        <authorList>
            <person name="Duangmal K."/>
        </authorList>
    </citation>
    <scope>NUCLEOTIDE SEQUENCE [LARGE SCALE GENOMIC DNA]</scope>
    <source>
        <strain evidence="3 4">DW16-2</strain>
    </source>
</reference>
<dbReference type="InterPro" id="IPR042070">
    <property type="entry name" value="PucR_C-HTH_sf"/>
</dbReference>
<dbReference type="InterPro" id="IPR012914">
    <property type="entry name" value="PucR_dom"/>
</dbReference>
<organism evidence="3 4">
    <name type="scientific">Pseudonocardia spirodelae</name>
    <dbReference type="NCBI Taxonomy" id="3133431"/>
    <lineage>
        <taxon>Bacteria</taxon>
        <taxon>Bacillati</taxon>
        <taxon>Actinomycetota</taxon>
        <taxon>Actinomycetes</taxon>
        <taxon>Pseudonocardiales</taxon>
        <taxon>Pseudonocardiaceae</taxon>
        <taxon>Pseudonocardia</taxon>
    </lineage>
</organism>
<evidence type="ECO:0000313" key="4">
    <source>
        <dbReference type="Proteomes" id="UP001364211"/>
    </source>
</evidence>
<dbReference type="Gene3D" id="1.10.10.2840">
    <property type="entry name" value="PucR C-terminal helix-turn-helix domain"/>
    <property type="match status" value="1"/>
</dbReference>
<dbReference type="Pfam" id="PF13556">
    <property type="entry name" value="HTH_30"/>
    <property type="match status" value="1"/>
</dbReference>
<sequence length="501" mass="52390">MALTVRDLGAIRSLGLRLACPSADQDRPIMWVHSSELSDPTPYLSGGELLLTTGLGPAADPAGYVSRLAAHGLAGLGFGTGLGRDDVLPAVRAACADTGLALLEVPERTPFLALTRAVTEARAAERYAEVVRTDEAQRALTAAALGEDPDAGTARVLDRLAERLGAWTLVCGHDGRVRRASPAGAARRAGPLRAEIDRVREHPGPTSVTVAAGNGQVVLQPVRLLEPAVLAVGRDHRFTAVDRQLIGSAVSVLTLAHARSAAADRADRRVRTAVLRALATLPGCGAEDVLAETWGPLPDGELVAVALGGRTPDARPDVLLDALERAAVAFHAELDGQVAAVVAAGAVDDVLAVARRVRGVRAGISAPAAVGDLGRALREAGRALDAAERRDRPALHFTDLAGTGLAGLVRPEDATAFADAVLDPLVRHDAVRRGDLVASLREWLAHHGQWDPAASRLGVHRHTLRARIARAAELLGRDLDSPGVRAELWFALHAGDGDDAR</sequence>
<evidence type="ECO:0000259" key="2">
    <source>
        <dbReference type="Pfam" id="PF13556"/>
    </source>
</evidence>
<dbReference type="InterPro" id="IPR051448">
    <property type="entry name" value="CdaR-like_regulators"/>
</dbReference>
<dbReference type="PANTHER" id="PTHR33744">
    <property type="entry name" value="CARBOHYDRATE DIACID REGULATOR"/>
    <property type="match status" value="1"/>
</dbReference>
<evidence type="ECO:0000259" key="1">
    <source>
        <dbReference type="Pfam" id="PF07905"/>
    </source>
</evidence>
<gene>
    <name evidence="3" type="ORF">WJX68_17910</name>
</gene>
<dbReference type="Proteomes" id="UP001364211">
    <property type="component" value="Unassembled WGS sequence"/>
</dbReference>
<name>A0ABU8TA31_9PSEU</name>
<feature type="domain" description="Purine catabolism PurC-like" evidence="1">
    <location>
        <begin position="22"/>
        <end position="120"/>
    </location>
</feature>
<dbReference type="PANTHER" id="PTHR33744:SF1">
    <property type="entry name" value="DNA-BINDING TRANSCRIPTIONAL ACTIVATOR ADER"/>
    <property type="match status" value="1"/>
</dbReference>
<dbReference type="EMBL" id="JBBJUP010000014">
    <property type="protein sequence ID" value="MEJ8280822.1"/>
    <property type="molecule type" value="Genomic_DNA"/>
</dbReference>
<protein>
    <submittedName>
        <fullName evidence="3">PucR family transcriptional regulator</fullName>
    </submittedName>
</protein>
<accession>A0ABU8TA31</accession>
<keyword evidence="4" id="KW-1185">Reference proteome</keyword>
<feature type="domain" description="PucR C-terminal helix-turn-helix" evidence="2">
    <location>
        <begin position="436"/>
        <end position="494"/>
    </location>
</feature>
<comment type="caution">
    <text evidence="3">The sequence shown here is derived from an EMBL/GenBank/DDBJ whole genome shotgun (WGS) entry which is preliminary data.</text>
</comment>
<proteinExistence type="predicted"/>
<dbReference type="Pfam" id="PF07905">
    <property type="entry name" value="PucR"/>
    <property type="match status" value="1"/>
</dbReference>
<evidence type="ECO:0000313" key="3">
    <source>
        <dbReference type="EMBL" id="MEJ8280822.1"/>
    </source>
</evidence>
<dbReference type="RefSeq" id="WP_340292388.1">
    <property type="nucleotide sequence ID" value="NZ_JBBJUP010000014.1"/>
</dbReference>